<evidence type="ECO:0000313" key="2">
    <source>
        <dbReference type="Proteomes" id="UP000617531"/>
    </source>
</evidence>
<sequence>MTPSPTAEATAEPLTIPDCETLLPLADAQALFSANTEFFGEFAAVQFGVDGVPEAATALAGASLWRFCGWGVPSSDGAFTLLVAEIAPDDRAALEAALTGAGFGAVTMGTVTGYDAEREGEVSTLADTLLFTGEVMIVCNGTSLDLTGAVTGSALDALRTANPTLGL</sequence>
<reference evidence="1" key="1">
    <citation type="journal article" date="2014" name="Int. J. Syst. Evol. Microbiol.">
        <title>Complete genome sequence of Corynebacterium casei LMG S-19264T (=DSM 44701T), isolated from a smear-ripened cheese.</title>
        <authorList>
            <consortium name="US DOE Joint Genome Institute (JGI-PGF)"/>
            <person name="Walter F."/>
            <person name="Albersmeier A."/>
            <person name="Kalinowski J."/>
            <person name="Ruckert C."/>
        </authorList>
    </citation>
    <scope>NUCLEOTIDE SEQUENCE</scope>
    <source>
        <strain evidence="1">CGMCC 1.16548</strain>
    </source>
</reference>
<dbReference type="Proteomes" id="UP000617531">
    <property type="component" value="Unassembled WGS sequence"/>
</dbReference>
<protein>
    <submittedName>
        <fullName evidence="1">Uncharacterized protein</fullName>
    </submittedName>
</protein>
<name>A0A8J3GML8_9MICO</name>
<proteinExistence type="predicted"/>
<dbReference type="EMBL" id="BNAI01000001">
    <property type="protein sequence ID" value="GHF04560.1"/>
    <property type="molecule type" value="Genomic_DNA"/>
</dbReference>
<reference evidence="1" key="2">
    <citation type="submission" date="2020-09" db="EMBL/GenBank/DDBJ databases">
        <authorList>
            <person name="Sun Q."/>
            <person name="Zhou Y."/>
        </authorList>
    </citation>
    <scope>NUCLEOTIDE SEQUENCE</scope>
    <source>
        <strain evidence="1">CGMCC 1.16548</strain>
    </source>
</reference>
<evidence type="ECO:0000313" key="1">
    <source>
        <dbReference type="EMBL" id="GHF04560.1"/>
    </source>
</evidence>
<organism evidence="1 2">
    <name type="scientific">Pseudolysinimonas yzui</name>
    <dbReference type="NCBI Taxonomy" id="2708254"/>
    <lineage>
        <taxon>Bacteria</taxon>
        <taxon>Bacillati</taxon>
        <taxon>Actinomycetota</taxon>
        <taxon>Actinomycetes</taxon>
        <taxon>Micrococcales</taxon>
        <taxon>Microbacteriaceae</taxon>
        <taxon>Pseudolysinimonas</taxon>
    </lineage>
</organism>
<dbReference type="AlphaFoldDB" id="A0A8J3GML8"/>
<accession>A0A8J3GML8</accession>
<comment type="caution">
    <text evidence="1">The sequence shown here is derived from an EMBL/GenBank/DDBJ whole genome shotgun (WGS) entry which is preliminary data.</text>
</comment>
<keyword evidence="2" id="KW-1185">Reference proteome</keyword>
<gene>
    <name evidence="1" type="ORF">GCM10011600_01260</name>
</gene>